<gene>
    <name evidence="3" type="ORF">QGN23_03880</name>
</gene>
<protein>
    <submittedName>
        <fullName evidence="3">Molybdopterin-dependent oxidoreductase</fullName>
    </submittedName>
</protein>
<dbReference type="Gene3D" id="3.90.420.10">
    <property type="entry name" value="Oxidoreductase, molybdopterin-binding domain"/>
    <property type="match status" value="1"/>
</dbReference>
<evidence type="ECO:0000313" key="4">
    <source>
        <dbReference type="Proteomes" id="UP001241656"/>
    </source>
</evidence>
<evidence type="ECO:0000256" key="1">
    <source>
        <dbReference type="SAM" id="Phobius"/>
    </source>
</evidence>
<dbReference type="EMBL" id="CP124855">
    <property type="protein sequence ID" value="WHF52425.1"/>
    <property type="molecule type" value="Genomic_DNA"/>
</dbReference>
<keyword evidence="4" id="KW-1185">Reference proteome</keyword>
<organism evidence="3 4">
    <name type="scientific">Chryseobacterium gotjawalense</name>
    <dbReference type="NCBI Taxonomy" id="3042315"/>
    <lineage>
        <taxon>Bacteria</taxon>
        <taxon>Pseudomonadati</taxon>
        <taxon>Bacteroidota</taxon>
        <taxon>Flavobacteriia</taxon>
        <taxon>Flavobacteriales</taxon>
        <taxon>Weeksellaceae</taxon>
        <taxon>Chryseobacterium group</taxon>
        <taxon>Chryseobacterium</taxon>
    </lineage>
</organism>
<dbReference type="PANTHER" id="PTHR43032">
    <property type="entry name" value="PROTEIN-METHIONINE-SULFOXIDE REDUCTASE"/>
    <property type="match status" value="1"/>
</dbReference>
<keyword evidence="1" id="KW-0472">Membrane</keyword>
<dbReference type="InterPro" id="IPR036374">
    <property type="entry name" value="OxRdtase_Mopterin-bd_sf"/>
</dbReference>
<keyword evidence="1" id="KW-1133">Transmembrane helix</keyword>
<evidence type="ECO:0000313" key="3">
    <source>
        <dbReference type="EMBL" id="WHF52425.1"/>
    </source>
</evidence>
<dbReference type="SUPFAM" id="SSF56524">
    <property type="entry name" value="Oxidoreductase molybdopterin-binding domain"/>
    <property type="match status" value="1"/>
</dbReference>
<proteinExistence type="predicted"/>
<reference evidence="3 4" key="1">
    <citation type="submission" date="2023-05" db="EMBL/GenBank/DDBJ databases">
        <title>Genomic insight into Chryseobacterium sp. wdc7 isolated forest soil (Gotjawal).</title>
        <authorList>
            <person name="Park S.-J."/>
        </authorList>
    </citation>
    <scope>NUCLEOTIDE SEQUENCE [LARGE SCALE GENOMIC DNA]</scope>
    <source>
        <strain evidence="4">wdc7</strain>
    </source>
</reference>
<dbReference type="InterPro" id="IPR000572">
    <property type="entry name" value="OxRdtase_Mopterin-bd_dom"/>
</dbReference>
<name>A0ABY8REM7_9FLAO</name>
<evidence type="ECO:0000259" key="2">
    <source>
        <dbReference type="Pfam" id="PF00174"/>
    </source>
</evidence>
<dbReference type="Proteomes" id="UP001241656">
    <property type="component" value="Chromosome"/>
</dbReference>
<dbReference type="Pfam" id="PF00174">
    <property type="entry name" value="Oxidored_molyb"/>
    <property type="match status" value="1"/>
</dbReference>
<sequence>MEKKKTKQEQNISSAKIRNRTITAFVIFILLFAGAIFTFVTIKNQPGETQKTGVQDPLRKVLNGNERVFTKIFSANHLAKTYPKSAAVKKVRVNGDVGMGKDFDAKDWKLKLVKAAGDTLLISLEDIRKLPKTEIIFDFKCIEGWSQITDWSGVKFSDFVKAYHLDQQSQKKYIGLVTPDGGYYVGIDMPSAMHPQTLLCYEMNGKPLPMDQGYPLRLIIPTKYGIKSLKRIGTLSFSDERPKDYWFERGYDYYSGL</sequence>
<feature type="transmembrane region" description="Helical" evidence="1">
    <location>
        <begin position="21"/>
        <end position="42"/>
    </location>
</feature>
<dbReference type="RefSeq" id="WP_282905719.1">
    <property type="nucleotide sequence ID" value="NZ_CP124855.1"/>
</dbReference>
<feature type="domain" description="Oxidoreductase molybdopterin-binding" evidence="2">
    <location>
        <begin position="102"/>
        <end position="246"/>
    </location>
</feature>
<accession>A0ABY8REM7</accession>
<keyword evidence="1" id="KW-0812">Transmembrane</keyword>